<dbReference type="Proteomes" id="UP001208567">
    <property type="component" value="Unassembled WGS sequence"/>
</dbReference>
<name>A0ABQ5N8Q4_9CLOT</name>
<dbReference type="InterPro" id="IPR005835">
    <property type="entry name" value="NTP_transferase_dom"/>
</dbReference>
<dbReference type="Pfam" id="PF24894">
    <property type="entry name" value="Hexapep_GlmU"/>
    <property type="match status" value="1"/>
</dbReference>
<dbReference type="InterPro" id="IPR011832">
    <property type="entry name" value="GlgDAde_trans"/>
</dbReference>
<dbReference type="SUPFAM" id="SSF53448">
    <property type="entry name" value="Nucleotide-diphospho-sugar transferases"/>
    <property type="match status" value="1"/>
</dbReference>
<protein>
    <submittedName>
        <fullName evidence="5">Glucose-1-phosphate adenylyltransferase subunit GlgD</fullName>
    </submittedName>
</protein>
<keyword evidence="6" id="KW-1185">Reference proteome</keyword>
<dbReference type="NCBIfam" id="TIGR02092">
    <property type="entry name" value="glgD"/>
    <property type="match status" value="1"/>
</dbReference>
<evidence type="ECO:0000313" key="5">
    <source>
        <dbReference type="EMBL" id="GLC31506.1"/>
    </source>
</evidence>
<gene>
    <name evidence="5" type="primary">glgC_1</name>
    <name evidence="5" type="ORF">bsdE14_29160</name>
</gene>
<evidence type="ECO:0000256" key="2">
    <source>
        <dbReference type="ARBA" id="ARBA00023056"/>
    </source>
</evidence>
<feature type="domain" description="Nucleotidyl transferase" evidence="3">
    <location>
        <begin position="20"/>
        <end position="145"/>
    </location>
</feature>
<dbReference type="SUPFAM" id="SSF51161">
    <property type="entry name" value="Trimeric LpxA-like enzymes"/>
    <property type="match status" value="1"/>
</dbReference>
<dbReference type="CDD" id="cd04651">
    <property type="entry name" value="LbH_G1P_AT_C"/>
    <property type="match status" value="1"/>
</dbReference>
<comment type="caution">
    <text evidence="5">The sequence shown here is derived from an EMBL/GenBank/DDBJ whole genome shotgun (WGS) entry which is preliminary data.</text>
</comment>
<dbReference type="CDD" id="cd02508">
    <property type="entry name" value="ADP_Glucose_PP"/>
    <property type="match status" value="1"/>
</dbReference>
<dbReference type="PANTHER" id="PTHR43523:SF6">
    <property type="entry name" value="GLYCOGEN BIOSYNTHESIS PROTEIN GLGD"/>
    <property type="match status" value="1"/>
</dbReference>
<keyword evidence="2" id="KW-0320">Glycogen biosynthesis</keyword>
<dbReference type="Gene3D" id="2.160.10.10">
    <property type="entry name" value="Hexapeptide repeat proteins"/>
    <property type="match status" value="1"/>
</dbReference>
<dbReference type="PANTHER" id="PTHR43523">
    <property type="entry name" value="GLUCOSE-1-PHOSPHATE ADENYLYLTRANSFERASE-RELATED"/>
    <property type="match status" value="1"/>
</dbReference>
<dbReference type="InterPro" id="IPR029044">
    <property type="entry name" value="Nucleotide-diphossugar_trans"/>
</dbReference>
<evidence type="ECO:0000259" key="3">
    <source>
        <dbReference type="Pfam" id="PF00483"/>
    </source>
</evidence>
<comment type="similarity">
    <text evidence="1">Belongs to the bacterial/plant glucose-1-phosphate adenylyltransferase family.</text>
</comment>
<dbReference type="InterPro" id="IPR011004">
    <property type="entry name" value="Trimer_LpxA-like_sf"/>
</dbReference>
<dbReference type="EMBL" id="BRXR01000001">
    <property type="protein sequence ID" value="GLC31506.1"/>
    <property type="molecule type" value="Genomic_DNA"/>
</dbReference>
<dbReference type="InterPro" id="IPR056818">
    <property type="entry name" value="GlmU/GlgC-like_hexapep"/>
</dbReference>
<organism evidence="5 6">
    <name type="scientific">Clostridium omnivorum</name>
    <dbReference type="NCBI Taxonomy" id="1604902"/>
    <lineage>
        <taxon>Bacteria</taxon>
        <taxon>Bacillati</taxon>
        <taxon>Bacillota</taxon>
        <taxon>Clostridia</taxon>
        <taxon>Eubacteriales</taxon>
        <taxon>Clostridiaceae</taxon>
        <taxon>Clostridium</taxon>
    </lineage>
</organism>
<dbReference type="InterPro" id="IPR011831">
    <property type="entry name" value="ADP-Glc_PPase"/>
</dbReference>
<dbReference type="GO" id="GO:0016779">
    <property type="term" value="F:nucleotidyltransferase activity"/>
    <property type="evidence" value="ECO:0007669"/>
    <property type="project" value="UniProtKB-KW"/>
</dbReference>
<keyword evidence="5" id="KW-0808">Transferase</keyword>
<accession>A0ABQ5N8Q4</accession>
<evidence type="ECO:0000256" key="1">
    <source>
        <dbReference type="ARBA" id="ARBA00010443"/>
    </source>
</evidence>
<dbReference type="Gene3D" id="3.90.550.10">
    <property type="entry name" value="Spore Coat Polysaccharide Biosynthesis Protein SpsA, Chain A"/>
    <property type="match status" value="1"/>
</dbReference>
<reference evidence="5 6" key="1">
    <citation type="journal article" date="2024" name="Int. J. Syst. Evol. Microbiol.">
        <title>Clostridium omnivorum sp. nov., isolated from anoxic soil under the treatment of reductive soil disinfestation.</title>
        <authorList>
            <person name="Ueki A."/>
            <person name="Tonouchi A."/>
            <person name="Kaku N."/>
            <person name="Honma S."/>
            <person name="Ueki K."/>
        </authorList>
    </citation>
    <scope>NUCLEOTIDE SEQUENCE [LARGE SCALE GENOMIC DNA]</scope>
    <source>
        <strain evidence="5 6">E14</strain>
    </source>
</reference>
<keyword evidence="5" id="KW-0548">Nucleotidyltransferase</keyword>
<dbReference type="Pfam" id="PF00483">
    <property type="entry name" value="NTP_transferase"/>
    <property type="match status" value="1"/>
</dbReference>
<dbReference type="RefSeq" id="WP_264850826.1">
    <property type="nucleotide sequence ID" value="NZ_BRXR01000001.1"/>
</dbReference>
<evidence type="ECO:0000313" key="6">
    <source>
        <dbReference type="Proteomes" id="UP001208567"/>
    </source>
</evidence>
<sequence length="366" mass="41203">MLKDYMGILTLNENDDGLKRLTRNRTIASIPFGGRYRIIDFALSNLVNAGITNIGIFTETKSRSLLDHIGSGKPWDLDRKKSGIFLFSYNGCTDDMKLLESNMDYLYKSKENNVIISPSYMICNIDYEKAVEFHEKSGKDITVIYKSIDGGNNLFNNCDILNIDSSGKVISVGRNIGSPSDCKISMEMFIMKKQVLIDLVLKGIKTGMYTTLKDAVYKNINNYYINNHEFNGYAACINSINSFYKANMDMLNLEINRDLFFKNGKVYTKVQDEAPTKYENTSKVSNSLIANGCIIGGTVKNSIIFRRVNIEKNANIKNCIIMQNCIIGGNANLSNVIIDKNVEVEAHNDLIGHENMPLVLEKKTLF</sequence>
<feature type="domain" description="Glucose-1-phosphate adenylyltransferase/Bifunctional protein GlmU-like C-terminal hexapeptide" evidence="4">
    <location>
        <begin position="279"/>
        <end position="352"/>
    </location>
</feature>
<proteinExistence type="inferred from homology"/>
<evidence type="ECO:0000259" key="4">
    <source>
        <dbReference type="Pfam" id="PF24894"/>
    </source>
</evidence>